<evidence type="ECO:0000313" key="2">
    <source>
        <dbReference type="Proteomes" id="UP000823775"/>
    </source>
</evidence>
<sequence>MKQIELLVKCMMGFHSRYQQANQGYWYLCDENQGWKSDCTSESRKDHEVSIEHVEDRVNLLEYQIKSRESMMTQEIVKEDATTISRNADEEEIEWGMEESIFQGDARRHSLEYGW</sequence>
<dbReference type="EMBL" id="JACEIK010000080">
    <property type="protein sequence ID" value="MCD7449046.1"/>
    <property type="molecule type" value="Genomic_DNA"/>
</dbReference>
<dbReference type="Proteomes" id="UP000823775">
    <property type="component" value="Unassembled WGS sequence"/>
</dbReference>
<gene>
    <name evidence="1" type="ORF">HAX54_048484</name>
</gene>
<comment type="caution">
    <text evidence="1">The sequence shown here is derived from an EMBL/GenBank/DDBJ whole genome shotgun (WGS) entry which is preliminary data.</text>
</comment>
<protein>
    <submittedName>
        <fullName evidence="1">Uncharacterized protein</fullName>
    </submittedName>
</protein>
<evidence type="ECO:0000313" key="1">
    <source>
        <dbReference type="EMBL" id="MCD7449046.1"/>
    </source>
</evidence>
<accession>A0ABS8RQI6</accession>
<keyword evidence="2" id="KW-1185">Reference proteome</keyword>
<organism evidence="1 2">
    <name type="scientific">Datura stramonium</name>
    <name type="common">Jimsonweed</name>
    <name type="synonym">Common thornapple</name>
    <dbReference type="NCBI Taxonomy" id="4076"/>
    <lineage>
        <taxon>Eukaryota</taxon>
        <taxon>Viridiplantae</taxon>
        <taxon>Streptophyta</taxon>
        <taxon>Embryophyta</taxon>
        <taxon>Tracheophyta</taxon>
        <taxon>Spermatophyta</taxon>
        <taxon>Magnoliopsida</taxon>
        <taxon>eudicotyledons</taxon>
        <taxon>Gunneridae</taxon>
        <taxon>Pentapetalae</taxon>
        <taxon>asterids</taxon>
        <taxon>lamiids</taxon>
        <taxon>Solanales</taxon>
        <taxon>Solanaceae</taxon>
        <taxon>Solanoideae</taxon>
        <taxon>Datureae</taxon>
        <taxon>Datura</taxon>
    </lineage>
</organism>
<reference evidence="1 2" key="1">
    <citation type="journal article" date="2021" name="BMC Genomics">
        <title>Datura genome reveals duplications of psychoactive alkaloid biosynthetic genes and high mutation rate following tissue culture.</title>
        <authorList>
            <person name="Rajewski A."/>
            <person name="Carter-House D."/>
            <person name="Stajich J."/>
            <person name="Litt A."/>
        </authorList>
    </citation>
    <scope>NUCLEOTIDE SEQUENCE [LARGE SCALE GENOMIC DNA]</scope>
    <source>
        <strain evidence="1">AR-01</strain>
    </source>
</reference>
<proteinExistence type="predicted"/>
<name>A0ABS8RQI6_DATST</name>